<organism evidence="1 2">
    <name type="scientific">Protea cynaroides</name>
    <dbReference type="NCBI Taxonomy" id="273540"/>
    <lineage>
        <taxon>Eukaryota</taxon>
        <taxon>Viridiplantae</taxon>
        <taxon>Streptophyta</taxon>
        <taxon>Embryophyta</taxon>
        <taxon>Tracheophyta</taxon>
        <taxon>Spermatophyta</taxon>
        <taxon>Magnoliopsida</taxon>
        <taxon>Proteales</taxon>
        <taxon>Proteaceae</taxon>
        <taxon>Protea</taxon>
    </lineage>
</organism>
<gene>
    <name evidence="1" type="ORF">NE237_026849</name>
</gene>
<keyword evidence="2" id="KW-1185">Reference proteome</keyword>
<accession>A0A9Q0GLF3</accession>
<protein>
    <submittedName>
        <fullName evidence="1">Uncharacterized protein</fullName>
    </submittedName>
</protein>
<dbReference type="AlphaFoldDB" id="A0A9Q0GLF3"/>
<dbReference type="EMBL" id="JAMYWD010000012">
    <property type="protein sequence ID" value="KAJ4950017.1"/>
    <property type="molecule type" value="Genomic_DNA"/>
</dbReference>
<sequence length="139" mass="16048">MVVAAQMELSPEPEPDWASLAGCMAGWPDGRMARFESHLLSDGNNDFLKRETGMKMEEQGGRGLSTRVLRRRDGDERWRAKMTHSLLVQSGRSLRIWTLHKIYQRQSTLCIFSYGSHEMISYVIECARVYKEFSVFLTK</sequence>
<dbReference type="Proteomes" id="UP001141806">
    <property type="component" value="Unassembled WGS sequence"/>
</dbReference>
<evidence type="ECO:0000313" key="2">
    <source>
        <dbReference type="Proteomes" id="UP001141806"/>
    </source>
</evidence>
<evidence type="ECO:0000313" key="1">
    <source>
        <dbReference type="EMBL" id="KAJ4950017.1"/>
    </source>
</evidence>
<proteinExistence type="predicted"/>
<comment type="caution">
    <text evidence="1">The sequence shown here is derived from an EMBL/GenBank/DDBJ whole genome shotgun (WGS) entry which is preliminary data.</text>
</comment>
<name>A0A9Q0GLF3_9MAGN</name>
<reference evidence="1" key="1">
    <citation type="journal article" date="2023" name="Plant J.">
        <title>The genome of the king protea, Protea cynaroides.</title>
        <authorList>
            <person name="Chang J."/>
            <person name="Duong T.A."/>
            <person name="Schoeman C."/>
            <person name="Ma X."/>
            <person name="Roodt D."/>
            <person name="Barker N."/>
            <person name="Li Z."/>
            <person name="Van de Peer Y."/>
            <person name="Mizrachi E."/>
        </authorList>
    </citation>
    <scope>NUCLEOTIDE SEQUENCE</scope>
    <source>
        <tissue evidence="1">Young leaves</tissue>
    </source>
</reference>